<sequence length="159" mass="18069">MSALSQAIKDTTKGFLKSYVDASLAKNPQLLSDYLSQDCVRFIGPQSYLQSVGAPADFSMNNTEYESHFGKMEFYTFHTHEIHDLTIDTENLKAAARSDLTGTFIDGKKLSRTFVWFLDFNDDGTKIIKTYQHNDSEEGRNFQATIRTYKEAKNQAEVV</sequence>
<keyword evidence="2" id="KW-1185">Reference proteome</keyword>
<dbReference type="OrthoDB" id="3758478at2759"/>
<dbReference type="InterPro" id="IPR032710">
    <property type="entry name" value="NTF2-like_dom_sf"/>
</dbReference>
<comment type="caution">
    <text evidence="1">The sequence shown here is derived from an EMBL/GenBank/DDBJ whole genome shotgun (WGS) entry which is preliminary data.</text>
</comment>
<evidence type="ECO:0000313" key="2">
    <source>
        <dbReference type="Proteomes" id="UP000722485"/>
    </source>
</evidence>
<dbReference type="SUPFAM" id="SSF54427">
    <property type="entry name" value="NTF2-like"/>
    <property type="match status" value="1"/>
</dbReference>
<protein>
    <recommendedName>
        <fullName evidence="3">SnoaL-like domain-containing protein</fullName>
    </recommendedName>
</protein>
<reference evidence="1" key="1">
    <citation type="submission" date="2020-03" db="EMBL/GenBank/DDBJ databases">
        <title>Draft Genome Sequence of Cylindrodendrum hubeiense.</title>
        <authorList>
            <person name="Buettner E."/>
            <person name="Kellner H."/>
        </authorList>
    </citation>
    <scope>NUCLEOTIDE SEQUENCE</scope>
    <source>
        <strain evidence="1">IHI 201604</strain>
    </source>
</reference>
<dbReference type="Proteomes" id="UP000722485">
    <property type="component" value="Unassembled WGS sequence"/>
</dbReference>
<gene>
    <name evidence="1" type="ORF">G7Z17_g8532</name>
</gene>
<name>A0A9P5H125_9HYPO</name>
<evidence type="ECO:0008006" key="3">
    <source>
        <dbReference type="Google" id="ProtNLM"/>
    </source>
</evidence>
<organism evidence="1 2">
    <name type="scientific">Cylindrodendrum hubeiense</name>
    <dbReference type="NCBI Taxonomy" id="595255"/>
    <lineage>
        <taxon>Eukaryota</taxon>
        <taxon>Fungi</taxon>
        <taxon>Dikarya</taxon>
        <taxon>Ascomycota</taxon>
        <taxon>Pezizomycotina</taxon>
        <taxon>Sordariomycetes</taxon>
        <taxon>Hypocreomycetidae</taxon>
        <taxon>Hypocreales</taxon>
        <taxon>Nectriaceae</taxon>
        <taxon>Cylindrodendrum</taxon>
    </lineage>
</organism>
<proteinExistence type="predicted"/>
<dbReference type="EMBL" id="JAANBB010000218">
    <property type="protein sequence ID" value="KAF7546303.1"/>
    <property type="molecule type" value="Genomic_DNA"/>
</dbReference>
<evidence type="ECO:0000313" key="1">
    <source>
        <dbReference type="EMBL" id="KAF7546303.1"/>
    </source>
</evidence>
<dbReference type="Gene3D" id="3.10.450.50">
    <property type="match status" value="1"/>
</dbReference>
<accession>A0A9P5H125</accession>
<dbReference type="AlphaFoldDB" id="A0A9P5H125"/>